<dbReference type="InterPro" id="IPR010897">
    <property type="entry name" value="Spore_II_P"/>
</dbReference>
<dbReference type="NCBIfam" id="TIGR02867">
    <property type="entry name" value="spore_II_P"/>
    <property type="match status" value="1"/>
</dbReference>
<evidence type="ECO:0000313" key="2">
    <source>
        <dbReference type="EMBL" id="TCL36388.1"/>
    </source>
</evidence>
<keyword evidence="1" id="KW-0472">Membrane</keyword>
<keyword evidence="3" id="KW-1185">Reference proteome</keyword>
<feature type="transmembrane region" description="Helical" evidence="1">
    <location>
        <begin position="12"/>
        <end position="33"/>
    </location>
</feature>
<protein>
    <submittedName>
        <fullName evidence="2">Stage II sporulation protein P</fullName>
    </submittedName>
</protein>
<dbReference type="Pfam" id="PF07454">
    <property type="entry name" value="SpoIIP"/>
    <property type="match status" value="1"/>
</dbReference>
<comment type="caution">
    <text evidence="2">The sequence shown here is derived from an EMBL/GenBank/DDBJ whole genome shotgun (WGS) entry which is preliminary data.</text>
</comment>
<dbReference type="AlphaFoldDB" id="A0A4R1PYD2"/>
<proteinExistence type="predicted"/>
<sequence>MRKRRRYNQKSKMIAVTVVVMAMIIVISGMYGIKSAGALSSDNVNDAVGSKRNWEQLWPNWKDVLFSGIPGLAGSSSVPPVTIKTEVTAQSVIRGIVMFLANVDIKDTRSLFRVEIPLLAAIKPESTVSAMTVPNFPKFDFKSNLTTGKPVVGIYFTHTAESFIPSSGVTHRPGGQRGEIVEVGDALAKRLDERGYKAVVSKNIHDYPSFMKAYGPSEITAKEMLAENPSMQMIFDIHRDADKRENSIATVAGVTVARMSIVVAKGQPDLVQPHWQQNHAFAKLIDAKMNQYFPGVSKGIQLVDWRFNQHLHPRALLLEVGCQENSKEEAMRTVELLGDILAEIMAENKE</sequence>
<dbReference type="RefSeq" id="WP_243650538.1">
    <property type="nucleotide sequence ID" value="NZ_SLUI01000008.1"/>
</dbReference>
<reference evidence="2 3" key="1">
    <citation type="submission" date="2019-03" db="EMBL/GenBank/DDBJ databases">
        <title>Genomic Encyclopedia of Type Strains, Phase IV (KMG-IV): sequencing the most valuable type-strain genomes for metagenomic binning, comparative biology and taxonomic classification.</title>
        <authorList>
            <person name="Goeker M."/>
        </authorList>
    </citation>
    <scope>NUCLEOTIDE SEQUENCE [LARGE SCALE GENOMIC DNA]</scope>
    <source>
        <strain evidence="2 3">DSM 15969</strain>
    </source>
</reference>
<evidence type="ECO:0000256" key="1">
    <source>
        <dbReference type="SAM" id="Phobius"/>
    </source>
</evidence>
<dbReference type="Proteomes" id="UP000295063">
    <property type="component" value="Unassembled WGS sequence"/>
</dbReference>
<keyword evidence="1" id="KW-0812">Transmembrane</keyword>
<evidence type="ECO:0000313" key="3">
    <source>
        <dbReference type="Proteomes" id="UP000295063"/>
    </source>
</evidence>
<accession>A0A4R1PYD2</accession>
<gene>
    <name evidence="2" type="ORF">EV210_10823</name>
</gene>
<name>A0A4R1PYD2_9FIRM</name>
<organism evidence="2 3">
    <name type="scientific">Anaerospora hongkongensis</name>
    <dbReference type="NCBI Taxonomy" id="244830"/>
    <lineage>
        <taxon>Bacteria</taxon>
        <taxon>Bacillati</taxon>
        <taxon>Bacillota</taxon>
        <taxon>Negativicutes</taxon>
        <taxon>Selenomonadales</taxon>
        <taxon>Sporomusaceae</taxon>
        <taxon>Anaerospora</taxon>
    </lineage>
</organism>
<dbReference type="EMBL" id="SLUI01000008">
    <property type="protein sequence ID" value="TCL36388.1"/>
    <property type="molecule type" value="Genomic_DNA"/>
</dbReference>
<keyword evidence="1" id="KW-1133">Transmembrane helix</keyword>